<evidence type="ECO:0000259" key="29">
    <source>
        <dbReference type="PROSITE" id="PS50262"/>
    </source>
</evidence>
<feature type="region of interest" description="Disordered" evidence="27">
    <location>
        <begin position="90"/>
        <end position="118"/>
    </location>
</feature>
<feature type="region of interest" description="Disordered" evidence="27">
    <location>
        <begin position="30"/>
        <end position="53"/>
    </location>
</feature>
<name>A0A091DX38_FUKDA</name>
<dbReference type="PRINTS" id="PR01419">
    <property type="entry name" value="GALANIN2R"/>
</dbReference>
<dbReference type="SMART" id="SM01381">
    <property type="entry name" value="7TM_GPCR_Srsx"/>
    <property type="match status" value="1"/>
</dbReference>
<comment type="catalytic activity">
    <reaction evidence="18">
        <text>K(+)(in) = K(+)(out)</text>
        <dbReference type="Rhea" id="RHEA:29463"/>
        <dbReference type="ChEBI" id="CHEBI:29103"/>
    </reaction>
</comment>
<feature type="transmembrane region" description="Helical" evidence="28">
    <location>
        <begin position="217"/>
        <end position="238"/>
    </location>
</feature>
<dbReference type="STRING" id="885580.ENSFDAP00000018812"/>
<dbReference type="FunFam" id="1.20.58.390:FF:000068">
    <property type="entry name" value="zinc-activated ligand-gated ion channel"/>
    <property type="match status" value="1"/>
</dbReference>
<dbReference type="Pfam" id="PF00001">
    <property type="entry name" value="7tm_1"/>
    <property type="match status" value="1"/>
</dbReference>
<dbReference type="SUPFAM" id="SSF63712">
    <property type="entry name" value="Nicotinic receptor ligand binding domain-like"/>
    <property type="match status" value="1"/>
</dbReference>
<feature type="transmembrane region" description="Helical" evidence="28">
    <location>
        <begin position="703"/>
        <end position="723"/>
    </location>
</feature>
<evidence type="ECO:0000256" key="24">
    <source>
        <dbReference type="ARBA" id="ARBA00074700"/>
    </source>
</evidence>
<evidence type="ECO:0000256" key="15">
    <source>
        <dbReference type="ARBA" id="ARBA00023224"/>
    </source>
</evidence>
<evidence type="ECO:0000256" key="16">
    <source>
        <dbReference type="ARBA" id="ARBA00023286"/>
    </source>
</evidence>
<feature type="transmembrane region" description="Helical" evidence="28">
    <location>
        <begin position="735"/>
        <end position="752"/>
    </location>
</feature>
<evidence type="ECO:0000256" key="26">
    <source>
        <dbReference type="RuleBase" id="RU000688"/>
    </source>
</evidence>
<evidence type="ECO:0000256" key="3">
    <source>
        <dbReference type="ARBA" id="ARBA00022448"/>
    </source>
</evidence>
<comment type="subcellular location">
    <subcellularLocation>
        <location evidence="1">Cell membrane</location>
        <topology evidence="1">Multi-pass membrane protein</topology>
    </subcellularLocation>
</comment>
<evidence type="ECO:0000256" key="7">
    <source>
        <dbReference type="ARBA" id="ARBA00022833"/>
    </source>
</evidence>
<dbReference type="SUPFAM" id="SSF81321">
    <property type="entry name" value="Family A G protein-coupled receptor-like"/>
    <property type="match status" value="1"/>
</dbReference>
<dbReference type="PANTHER" id="PTHR45695:SF35">
    <property type="entry name" value="GALANIN RECEPTOR TYPE 2-LIKE ISOFORM X2"/>
    <property type="match status" value="1"/>
</dbReference>
<evidence type="ECO:0000256" key="22">
    <source>
        <dbReference type="ARBA" id="ARBA00061606"/>
    </source>
</evidence>
<proteinExistence type="inferred from homology"/>
<comment type="function">
    <text evidence="20">Receptor for the hormone galanin, GALP and spexin-1. The activity of this receptor is mediated by G proteins that activate the phospholipase C/protein kinase C pathway (via G(q)) and that inhibit adenylyl cyclase (via G(i)).</text>
</comment>
<evidence type="ECO:0000256" key="20">
    <source>
        <dbReference type="ARBA" id="ARBA00054762"/>
    </source>
</evidence>
<comment type="similarity">
    <text evidence="22">Belongs to the ligand-gated ion channel (TC 1.A.9) family.</text>
</comment>
<dbReference type="GO" id="GO:0004966">
    <property type="term" value="F:galanin receptor activity"/>
    <property type="evidence" value="ECO:0007669"/>
    <property type="project" value="InterPro"/>
</dbReference>
<evidence type="ECO:0000256" key="17">
    <source>
        <dbReference type="ARBA" id="ARBA00023303"/>
    </source>
</evidence>
<keyword evidence="31" id="KW-1185">Reference proteome</keyword>
<gene>
    <name evidence="30" type="ORF">H920_02861</name>
</gene>
<dbReference type="SUPFAM" id="SSF90112">
    <property type="entry name" value="Neurotransmitter-gated ion-channel transmembrane pore"/>
    <property type="match status" value="1"/>
</dbReference>
<dbReference type="FunFam" id="1.20.1070.10:FF:000092">
    <property type="entry name" value="Galanin receptor type 2"/>
    <property type="match status" value="1"/>
</dbReference>
<comment type="catalytic activity">
    <reaction evidence="19">
        <text>Na(+)(in) = Na(+)(out)</text>
        <dbReference type="Rhea" id="RHEA:34963"/>
        <dbReference type="ChEBI" id="CHEBI:29101"/>
    </reaction>
</comment>
<keyword evidence="11 28" id="KW-0472">Membrane</keyword>
<feature type="transmembrane region" description="Helical" evidence="28">
    <location>
        <begin position="764"/>
        <end position="788"/>
    </location>
</feature>
<dbReference type="FunFam" id="2.70.170.10:FF:000037">
    <property type="entry name" value="zinc-activated ligand-gated ion channel"/>
    <property type="match status" value="1"/>
</dbReference>
<comment type="function">
    <text evidence="21">Ligand-gated cation channel that allows the movement of sodium and potassium monoatomic cations across cell membranes when activated by zinc (Zn2+), copper (Cu2+), and changes in pH. Could also transport cesium.</text>
</comment>
<keyword evidence="8 28" id="KW-1133">Transmembrane helix</keyword>
<evidence type="ECO:0000256" key="8">
    <source>
        <dbReference type="ARBA" id="ARBA00022989"/>
    </source>
</evidence>
<evidence type="ECO:0000313" key="30">
    <source>
        <dbReference type="EMBL" id="KFO35632.1"/>
    </source>
</evidence>
<feature type="transmembrane region" description="Helical" evidence="28">
    <location>
        <begin position="355"/>
        <end position="380"/>
    </location>
</feature>
<evidence type="ECO:0000256" key="19">
    <source>
        <dbReference type="ARBA" id="ARBA00036239"/>
    </source>
</evidence>
<dbReference type="InterPro" id="IPR036719">
    <property type="entry name" value="Neuro-gated_channel_TM_sf"/>
</dbReference>
<keyword evidence="5 26" id="KW-0812">Transmembrane</keyword>
<dbReference type="AlphaFoldDB" id="A0A091DX38"/>
<evidence type="ECO:0000256" key="6">
    <source>
        <dbReference type="ARBA" id="ARBA00022729"/>
    </source>
</evidence>
<evidence type="ECO:0000256" key="28">
    <source>
        <dbReference type="SAM" id="Phobius"/>
    </source>
</evidence>
<evidence type="ECO:0000256" key="11">
    <source>
        <dbReference type="ARBA" id="ARBA00023136"/>
    </source>
</evidence>
<evidence type="ECO:0000256" key="21">
    <source>
        <dbReference type="ARBA" id="ARBA00058416"/>
    </source>
</evidence>
<keyword evidence="6" id="KW-0732">Signal</keyword>
<dbReference type="Pfam" id="PF02931">
    <property type="entry name" value="Neur_chan_LBD"/>
    <property type="match status" value="1"/>
</dbReference>
<dbReference type="InterPro" id="IPR000405">
    <property type="entry name" value="Galanin_rcpt"/>
</dbReference>
<keyword evidence="16" id="KW-1071">Ligand-gated ion channel</keyword>
<reference evidence="30 31" key="1">
    <citation type="submission" date="2013-11" db="EMBL/GenBank/DDBJ databases">
        <title>The Damaraland mole rat (Fukomys damarensis) genome and evolution of African mole rats.</title>
        <authorList>
            <person name="Gladyshev V.N."/>
            <person name="Fang X."/>
        </authorList>
    </citation>
    <scope>NUCLEOTIDE SEQUENCE [LARGE SCALE GENOMIC DNA]</scope>
    <source>
        <tissue evidence="30">Liver</tissue>
    </source>
</reference>
<keyword evidence="14" id="KW-0325">Glycoprotein</keyword>
<feature type="transmembrane region" description="Helical" evidence="28">
    <location>
        <begin position="259"/>
        <end position="280"/>
    </location>
</feature>
<dbReference type="InterPro" id="IPR018000">
    <property type="entry name" value="Neurotransmitter_ion_chnl_CS"/>
</dbReference>
<dbReference type="GO" id="GO:0005886">
    <property type="term" value="C:plasma membrane"/>
    <property type="evidence" value="ECO:0007669"/>
    <property type="project" value="UniProtKB-SubCell"/>
</dbReference>
<dbReference type="PROSITE" id="PS50262">
    <property type="entry name" value="G_PROTEIN_RECEP_F1_2"/>
    <property type="match status" value="1"/>
</dbReference>
<dbReference type="CDD" id="cd15097">
    <property type="entry name" value="7tmA_Gal2_Gal3_R"/>
    <property type="match status" value="1"/>
</dbReference>
<keyword evidence="10" id="KW-0406">Ion transport</keyword>
<protein>
    <recommendedName>
        <fullName evidence="24">Galanin receptor type 2</fullName>
    </recommendedName>
    <alternativeName>
        <fullName evidence="23">Ligand-gated cation channel ZACN</fullName>
    </alternativeName>
    <alternativeName>
        <fullName evidence="25">Zinc-activated channel</fullName>
    </alternativeName>
</protein>
<keyword evidence="3" id="KW-0813">Transport</keyword>
<feature type="region of interest" description="Disordered" evidence="27">
    <location>
        <begin position="794"/>
        <end position="825"/>
    </location>
</feature>
<dbReference type="InterPro" id="IPR003907">
    <property type="entry name" value="GAL2_rcpt"/>
</dbReference>
<dbReference type="EMBL" id="KN121670">
    <property type="protein sequence ID" value="KFO35632.1"/>
    <property type="molecule type" value="Genomic_DNA"/>
</dbReference>
<evidence type="ECO:0000256" key="2">
    <source>
        <dbReference type="ARBA" id="ARBA00010663"/>
    </source>
</evidence>
<dbReference type="Gene3D" id="1.20.1070.10">
    <property type="entry name" value="Rhodopsin 7-helix transmembrane proteins"/>
    <property type="match status" value="1"/>
</dbReference>
<accession>A0A091DX38</accession>
<evidence type="ECO:0000256" key="1">
    <source>
        <dbReference type="ARBA" id="ARBA00004651"/>
    </source>
</evidence>
<evidence type="ECO:0000256" key="9">
    <source>
        <dbReference type="ARBA" id="ARBA00023040"/>
    </source>
</evidence>
<evidence type="ECO:0000256" key="12">
    <source>
        <dbReference type="ARBA" id="ARBA00023157"/>
    </source>
</evidence>
<dbReference type="PROSITE" id="PS00237">
    <property type="entry name" value="G_PROTEIN_RECEP_F1_1"/>
    <property type="match status" value="1"/>
</dbReference>
<evidence type="ECO:0000256" key="10">
    <source>
        <dbReference type="ARBA" id="ARBA00023065"/>
    </source>
</evidence>
<feature type="transmembrane region" description="Helical" evidence="28">
    <location>
        <begin position="836"/>
        <end position="858"/>
    </location>
</feature>
<evidence type="ECO:0000256" key="5">
    <source>
        <dbReference type="ARBA" id="ARBA00022692"/>
    </source>
</evidence>
<dbReference type="Gene3D" id="1.20.58.390">
    <property type="entry name" value="Neurotransmitter-gated ion-channel transmembrane domain"/>
    <property type="match status" value="1"/>
</dbReference>
<dbReference type="GO" id="GO:0007204">
    <property type="term" value="P:positive regulation of cytosolic calcium ion concentration"/>
    <property type="evidence" value="ECO:0007669"/>
    <property type="project" value="InterPro"/>
</dbReference>
<feature type="transmembrane region" description="Helical" evidence="28">
    <location>
        <begin position="147"/>
        <end position="168"/>
    </location>
</feature>
<keyword evidence="13 26" id="KW-0675">Receptor</keyword>
<dbReference type="InterPro" id="IPR000276">
    <property type="entry name" value="GPCR_Rhodpsn"/>
</dbReference>
<evidence type="ECO:0000256" key="18">
    <source>
        <dbReference type="ARBA" id="ARBA00034430"/>
    </source>
</evidence>
<dbReference type="InterPro" id="IPR006202">
    <property type="entry name" value="Neur_chan_lig-bd"/>
</dbReference>
<dbReference type="Gene3D" id="2.70.170.10">
    <property type="entry name" value="Neurotransmitter-gated ion-channel ligand-binding domain"/>
    <property type="match status" value="1"/>
</dbReference>
<keyword evidence="12" id="KW-1015">Disulfide bond</keyword>
<dbReference type="PANTHER" id="PTHR45695">
    <property type="entry name" value="LEUCOKININ RECEPTOR-RELATED"/>
    <property type="match status" value="1"/>
</dbReference>
<dbReference type="CDD" id="cd18994">
    <property type="entry name" value="LGIC_ECD_ZAC"/>
    <property type="match status" value="1"/>
</dbReference>
<keyword evidence="9 26" id="KW-0297">G-protein coupled receptor</keyword>
<evidence type="ECO:0000256" key="14">
    <source>
        <dbReference type="ARBA" id="ARBA00023180"/>
    </source>
</evidence>
<dbReference type="InterPro" id="IPR038050">
    <property type="entry name" value="Neuro_actylchol_rec"/>
</dbReference>
<feature type="transmembrane region" description="Helical" evidence="28">
    <location>
        <begin position="303"/>
        <end position="325"/>
    </location>
</feature>
<comment type="similarity">
    <text evidence="2 26">Belongs to the G-protein coupled receptor 1 family.</text>
</comment>
<dbReference type="InterPro" id="IPR006029">
    <property type="entry name" value="Neurotrans-gated_channel_TM"/>
</dbReference>
<organism evidence="30 31">
    <name type="scientific">Fukomys damarensis</name>
    <name type="common">Damaraland mole rat</name>
    <name type="synonym">Cryptomys damarensis</name>
    <dbReference type="NCBI Taxonomy" id="885580"/>
    <lineage>
        <taxon>Eukaryota</taxon>
        <taxon>Metazoa</taxon>
        <taxon>Chordata</taxon>
        <taxon>Craniata</taxon>
        <taxon>Vertebrata</taxon>
        <taxon>Euteleostomi</taxon>
        <taxon>Mammalia</taxon>
        <taxon>Eutheria</taxon>
        <taxon>Euarchontoglires</taxon>
        <taxon>Glires</taxon>
        <taxon>Rodentia</taxon>
        <taxon>Hystricomorpha</taxon>
        <taxon>Bathyergidae</taxon>
        <taxon>Fukomys</taxon>
    </lineage>
</organism>
<evidence type="ECO:0000256" key="25">
    <source>
        <dbReference type="ARBA" id="ARBA00081171"/>
    </source>
</evidence>
<keyword evidence="7" id="KW-0862">Zinc</keyword>
<keyword evidence="17" id="KW-0407">Ion channel</keyword>
<dbReference type="eggNOG" id="KOG3645">
    <property type="taxonomic scope" value="Eukaryota"/>
</dbReference>
<dbReference type="InterPro" id="IPR017452">
    <property type="entry name" value="GPCR_Rhodpsn_7TM"/>
</dbReference>
<evidence type="ECO:0000256" key="4">
    <source>
        <dbReference type="ARBA" id="ARBA00022475"/>
    </source>
</evidence>
<evidence type="ECO:0000256" key="13">
    <source>
        <dbReference type="ARBA" id="ARBA00023170"/>
    </source>
</evidence>
<evidence type="ECO:0000256" key="23">
    <source>
        <dbReference type="ARBA" id="ARBA00067718"/>
    </source>
</evidence>
<dbReference type="GO" id="GO:0005230">
    <property type="term" value="F:extracellular ligand-gated monoatomic ion channel activity"/>
    <property type="evidence" value="ECO:0007669"/>
    <property type="project" value="InterPro"/>
</dbReference>
<feature type="transmembrane region" description="Helical" evidence="28">
    <location>
        <begin position="392"/>
        <end position="412"/>
    </location>
</feature>
<feature type="transmembrane region" description="Helical" evidence="28">
    <location>
        <begin position="463"/>
        <end position="485"/>
    </location>
</feature>
<evidence type="ECO:0000256" key="27">
    <source>
        <dbReference type="SAM" id="MobiDB-lite"/>
    </source>
</evidence>
<dbReference type="PRINTS" id="PR00237">
    <property type="entry name" value="GPCRRHODOPSN"/>
</dbReference>
<dbReference type="Pfam" id="PF02932">
    <property type="entry name" value="Neur_chan_memb"/>
    <property type="match status" value="1"/>
</dbReference>
<feature type="transmembrane region" description="Helical" evidence="28">
    <location>
        <begin position="180"/>
        <end position="205"/>
    </location>
</feature>
<dbReference type="PRINTS" id="PR00663">
    <property type="entry name" value="GALANINR"/>
</dbReference>
<feature type="domain" description="G-protein coupled receptors family 1 profile" evidence="29">
    <location>
        <begin position="159"/>
        <end position="409"/>
    </location>
</feature>
<keyword evidence="4" id="KW-1003">Cell membrane</keyword>
<evidence type="ECO:0000313" key="31">
    <source>
        <dbReference type="Proteomes" id="UP000028990"/>
    </source>
</evidence>
<dbReference type="InterPro" id="IPR036734">
    <property type="entry name" value="Neur_chan_lig-bd_sf"/>
</dbReference>
<keyword evidence="15 26" id="KW-0807">Transducer</keyword>
<dbReference type="PROSITE" id="PS00236">
    <property type="entry name" value="NEUROTR_ION_CHANNEL"/>
    <property type="match status" value="1"/>
</dbReference>
<dbReference type="Proteomes" id="UP000028990">
    <property type="component" value="Unassembled WGS sequence"/>
</dbReference>
<sequence length="878" mass="96657">MRDSPVDAPCGWRTRIQRLREKPVFRLNMRQPGSWGQSARADPRAALRRGVGSGCPGGDKPILGCSLLPLTPAQPGSGACSSVESCWAPRRPQRRKAAPSPRPRRQQEPSGLGIGVAMNSSGGPGAENASQAGGEGGWQPEAVLVPLFFALIFLVGTVGNALVLAVLLRSGQAVSTTNLFILNLGVADLCFILCCVPFQATIYTLDGWVFGSLLCKAVHFLIFFTMHASSFTLATVSLDRYLAIRYPLHSRELRTPRNALAAIGLIWGLALLFSGPYLSYYSQSQLANLTVCHPAWSAPRRRAMDLCTFVFSYLLPVLVLGLTYARTLRYLWRAVDPVAAGSGARRAKRKVTRMIVIVAVLFCLCWMPHHALILCVWFGRFPLTRATYALRILSHLVSYANSCVNPIVYALVSKHFRKGFRKVCAGLLGRTPRGASGHVCVVAPGIHNGCVLERESTDLTHSLMMALWIVLHLAFLGVGTIQPFIQESSFGKPAIAEPSLLDLNLPLEVQDTTQILSTGSTPLLVQVEVFVSNVFNVDILRYTLSSMLVLRLSWVDTRLAWNTSAHPRHAVTLPWDSLWTPKLTIQEALWVDWKDQMPQVRVFHDGQVVLTLALTTETNCNFELLHFPRDQSNCSLSFYAFSNTGADRAGVKELEFQAHIKNEIVSVKREYVVHDLKIQVPHQHLVPCFQVMMSLKNTALESIISLLVPGEALLLADVCGGLLPLRATERIAYKVTLLLGYLVFHSSLVQALPSSSSCNPLLIYYFTILLLLLFLSTMETVLLAGLLARDSLRNKSSSNPVPREEQRDQENPGPNSEVSPRGKGSRSWAEAADHTFFLIYVASVVCSQFLFVGIWMWATCKSDPAPGEAVSHGGQPRL</sequence>